<dbReference type="RefSeq" id="WP_327984815.1">
    <property type="nucleotide sequence ID" value="NZ_CP136426.1"/>
</dbReference>
<name>A0AAU0EYZ4_9FLAO</name>
<dbReference type="PANTHER" id="PTHR30153">
    <property type="entry name" value="REPLICATIVE DNA HELICASE DNAB"/>
    <property type="match status" value="1"/>
</dbReference>
<dbReference type="Gene3D" id="3.40.50.300">
    <property type="entry name" value="P-loop containing nucleotide triphosphate hydrolases"/>
    <property type="match status" value="1"/>
</dbReference>
<dbReference type="AlphaFoldDB" id="A0AAU0EYZ4"/>
<proteinExistence type="predicted"/>
<accession>A0AAU0EYZ4</accession>
<keyword evidence="2" id="KW-0347">Helicase</keyword>
<evidence type="ECO:0000259" key="1">
    <source>
        <dbReference type="PROSITE" id="PS51199"/>
    </source>
</evidence>
<dbReference type="KEGG" id="bpor:BPO_0507"/>
<dbReference type="Proteomes" id="UP001432059">
    <property type="component" value="Chromosome"/>
</dbReference>
<organism evidence="2 3">
    <name type="scientific">Bergeyella porcorum</name>
    <dbReference type="NCBI Taxonomy" id="1735111"/>
    <lineage>
        <taxon>Bacteria</taxon>
        <taxon>Pseudomonadati</taxon>
        <taxon>Bacteroidota</taxon>
        <taxon>Flavobacteriia</taxon>
        <taxon>Flavobacteriales</taxon>
        <taxon>Weeksellaceae</taxon>
        <taxon>Bergeyella</taxon>
    </lineage>
</organism>
<sequence length="355" mass="40826">MTLSLKDRINTIFENENFEDDKEVIMKIKTLLAELEDETSDSPKSKSLAQIFQDGFDLLVKPPKLISTSVKAFDDKFGGLALGEFVVLGARPSMGKTSLVTQLASQISKEVPTLFFSFNLSEKQLFYRFLALEKKIDAMGFYSRSFLEEHWVDLVSLKDELEVKKLFFNISGVTTLSDFRKECEKYIKENKVKVIIVDCLQDLSSSKRWNNREIEMGLICRELKKISREYGVCVIATSPLSRATEFRPGKRPQLSDLRESGSIEQEADKVILIYRPEYYDIEYWDNEDMSLTENEAELILAKNKMGMLGSVRVRFNKNLGIFENSENNYKIIGDFSFLESRLGEIGFENEDNIPF</sequence>
<keyword evidence="2" id="KW-0067">ATP-binding</keyword>
<dbReference type="EMBL" id="CP136426">
    <property type="protein sequence ID" value="WOC51154.1"/>
    <property type="molecule type" value="Genomic_DNA"/>
</dbReference>
<dbReference type="SUPFAM" id="SSF52540">
    <property type="entry name" value="P-loop containing nucleoside triphosphate hydrolases"/>
    <property type="match status" value="1"/>
</dbReference>
<dbReference type="GO" id="GO:0005524">
    <property type="term" value="F:ATP binding"/>
    <property type="evidence" value="ECO:0007669"/>
    <property type="project" value="InterPro"/>
</dbReference>
<dbReference type="Pfam" id="PF03796">
    <property type="entry name" value="DnaB_C"/>
    <property type="match status" value="1"/>
</dbReference>
<dbReference type="PANTHER" id="PTHR30153:SF2">
    <property type="entry name" value="REPLICATIVE DNA HELICASE"/>
    <property type="match status" value="1"/>
</dbReference>
<reference evidence="2" key="1">
    <citation type="submission" date="2023-10" db="EMBL/GenBank/DDBJ databases">
        <title>Characterization and whole genome sequencing of a novel strain of Bergeyella porcorum QD2021 isolated from pig.</title>
        <authorList>
            <person name="Liu G."/>
            <person name="Chen C."/>
            <person name="Han X."/>
        </authorList>
    </citation>
    <scope>NUCLEOTIDE SEQUENCE</scope>
    <source>
        <strain evidence="2">QD2021</strain>
    </source>
</reference>
<dbReference type="InterPro" id="IPR007694">
    <property type="entry name" value="DNA_helicase_DnaB-like_C"/>
</dbReference>
<keyword evidence="2" id="KW-0378">Hydrolase</keyword>
<keyword evidence="3" id="KW-1185">Reference proteome</keyword>
<feature type="domain" description="SF4 helicase" evidence="1">
    <location>
        <begin position="59"/>
        <end position="329"/>
    </location>
</feature>
<dbReference type="PROSITE" id="PS51199">
    <property type="entry name" value="SF4_HELICASE"/>
    <property type="match status" value="1"/>
</dbReference>
<dbReference type="InterPro" id="IPR027417">
    <property type="entry name" value="P-loop_NTPase"/>
</dbReference>
<keyword evidence="2" id="KW-0547">Nucleotide-binding</keyword>
<evidence type="ECO:0000313" key="3">
    <source>
        <dbReference type="Proteomes" id="UP001432059"/>
    </source>
</evidence>
<protein>
    <submittedName>
        <fullName evidence="2">Replicative DNA helicase</fullName>
    </submittedName>
</protein>
<evidence type="ECO:0000313" key="2">
    <source>
        <dbReference type="EMBL" id="WOC51154.1"/>
    </source>
</evidence>
<gene>
    <name evidence="2" type="primary">dnaB</name>
    <name evidence="2" type="ORF">BPO_0507</name>
</gene>
<dbReference type="GO" id="GO:0005829">
    <property type="term" value="C:cytosol"/>
    <property type="evidence" value="ECO:0007669"/>
    <property type="project" value="TreeGrafter"/>
</dbReference>
<dbReference type="GO" id="GO:0006260">
    <property type="term" value="P:DNA replication"/>
    <property type="evidence" value="ECO:0007669"/>
    <property type="project" value="InterPro"/>
</dbReference>
<dbReference type="GO" id="GO:0003678">
    <property type="term" value="F:DNA helicase activity"/>
    <property type="evidence" value="ECO:0007669"/>
    <property type="project" value="InterPro"/>
</dbReference>